<organism evidence="1 2">
    <name type="scientific">Rhodanobacter glycinis</name>
    <dbReference type="NCBI Taxonomy" id="582702"/>
    <lineage>
        <taxon>Bacteria</taxon>
        <taxon>Pseudomonadati</taxon>
        <taxon>Pseudomonadota</taxon>
        <taxon>Gammaproteobacteria</taxon>
        <taxon>Lysobacterales</taxon>
        <taxon>Rhodanobacteraceae</taxon>
        <taxon>Rhodanobacter</taxon>
    </lineage>
</organism>
<name>A0A5B9E0R2_9GAMM</name>
<reference evidence="1 2" key="1">
    <citation type="submission" date="2019-08" db="EMBL/GenBank/DDBJ databases">
        <title>Complete genome sequence of Rhodanobacter glycinis strain T01E-68 isolated from tomato root.</title>
        <authorList>
            <person name="Weon H.-Y."/>
            <person name="Lee S.A."/>
        </authorList>
    </citation>
    <scope>NUCLEOTIDE SEQUENCE [LARGE SCALE GENOMIC DNA]</scope>
    <source>
        <strain evidence="1 2">T01E-68</strain>
    </source>
</reference>
<sequence length="135" mass="14550">MDFEIKGQSYRSGKMDTFKQFHVSRRLVPVLGGVAGAVSGDTSFDELVQPLMHGIACMTDADCDFILEACLKVVQRQQGNAWSPIYAGANQALMFDDIDMSVMLQIAGKVIQDNLSGFFPGKVADTSPPQATATA</sequence>
<dbReference type="EMBL" id="CP042807">
    <property type="protein sequence ID" value="QEE24525.1"/>
    <property type="molecule type" value="Genomic_DNA"/>
</dbReference>
<dbReference type="InterPro" id="IPR049156">
    <property type="entry name" value="Phage_chap_TAC_15-like"/>
</dbReference>
<protein>
    <recommendedName>
        <fullName evidence="3">Bacteriophage protein</fullName>
    </recommendedName>
</protein>
<evidence type="ECO:0008006" key="3">
    <source>
        <dbReference type="Google" id="ProtNLM"/>
    </source>
</evidence>
<dbReference type="Proteomes" id="UP000321807">
    <property type="component" value="Chromosome"/>
</dbReference>
<evidence type="ECO:0000313" key="2">
    <source>
        <dbReference type="Proteomes" id="UP000321807"/>
    </source>
</evidence>
<gene>
    <name evidence="1" type="ORF">CS053_08430</name>
</gene>
<dbReference type="AlphaFoldDB" id="A0A5B9E0R2"/>
<dbReference type="KEGG" id="rgl:CS053_08430"/>
<dbReference type="Pfam" id="PF21822">
    <property type="entry name" value="Phage_TAC_15"/>
    <property type="match status" value="1"/>
</dbReference>
<dbReference type="RefSeq" id="WP_147627118.1">
    <property type="nucleotide sequence ID" value="NZ_CP042807.1"/>
</dbReference>
<evidence type="ECO:0000313" key="1">
    <source>
        <dbReference type="EMBL" id="QEE24525.1"/>
    </source>
</evidence>
<proteinExistence type="predicted"/>
<accession>A0A5B9E0R2</accession>